<dbReference type="Proteomes" id="UP000295351">
    <property type="component" value="Unassembled WGS sequence"/>
</dbReference>
<dbReference type="Pfam" id="PF00881">
    <property type="entry name" value="Nitroreductase"/>
    <property type="match status" value="2"/>
</dbReference>
<comment type="similarity">
    <text evidence="1">Belongs to the nitroreductase family.</text>
</comment>
<dbReference type="CDD" id="cd02138">
    <property type="entry name" value="TdsD-like"/>
    <property type="match status" value="1"/>
</dbReference>
<dbReference type="PANTHER" id="PTHR43673">
    <property type="entry name" value="NAD(P)H NITROREDUCTASE YDGI-RELATED"/>
    <property type="match status" value="1"/>
</dbReference>
<dbReference type="SUPFAM" id="SSF55469">
    <property type="entry name" value="FMN-dependent nitroreductase-like"/>
    <property type="match status" value="1"/>
</dbReference>
<sequence length="197" mass="21828">MTHPTGRTADHAIDPIYLDRWSPRAFTGEAMPHETLLSLFEAARWAPSAANGQPWRFVYGHRGTEAFERIYNTLDEGNRRWADKAAVLAVIISQTHRANAAGEMRPAYTHAFDTGAAWAHLALEATRAGYHAHGMGGIDREKAREVLGIPDGFRVEAALAIGKIAPKETLPEDLMKREVPSGRKKVEEFVSEGRFVP</sequence>
<organism evidence="4 5">
    <name type="scientific">Shinella granuli</name>
    <dbReference type="NCBI Taxonomy" id="323621"/>
    <lineage>
        <taxon>Bacteria</taxon>
        <taxon>Pseudomonadati</taxon>
        <taxon>Pseudomonadota</taxon>
        <taxon>Alphaproteobacteria</taxon>
        <taxon>Hyphomicrobiales</taxon>
        <taxon>Rhizobiaceae</taxon>
        <taxon>Shinella</taxon>
    </lineage>
</organism>
<dbReference type="Gene3D" id="3.40.109.10">
    <property type="entry name" value="NADH Oxidase"/>
    <property type="match status" value="1"/>
</dbReference>
<proteinExistence type="inferred from homology"/>
<dbReference type="InterPro" id="IPR000415">
    <property type="entry name" value="Nitroreductase-like"/>
</dbReference>
<evidence type="ECO:0000256" key="1">
    <source>
        <dbReference type="ARBA" id="ARBA00007118"/>
    </source>
</evidence>
<evidence type="ECO:0000313" key="5">
    <source>
        <dbReference type="Proteomes" id="UP000295351"/>
    </source>
</evidence>
<feature type="domain" description="Nitroreductase" evidence="3">
    <location>
        <begin position="73"/>
        <end position="163"/>
    </location>
</feature>
<evidence type="ECO:0000259" key="3">
    <source>
        <dbReference type="Pfam" id="PF00881"/>
    </source>
</evidence>
<name>A0A4R2CMQ8_SHIGR</name>
<feature type="domain" description="Nitroreductase" evidence="3">
    <location>
        <begin position="19"/>
        <end position="60"/>
    </location>
</feature>
<protein>
    <submittedName>
        <fullName evidence="4">Nitroreductase</fullName>
    </submittedName>
</protein>
<keyword evidence="5" id="KW-1185">Reference proteome</keyword>
<gene>
    <name evidence="4" type="ORF">EV665_11156</name>
</gene>
<dbReference type="EMBL" id="SLVX01000011">
    <property type="protein sequence ID" value="TCN42528.1"/>
    <property type="molecule type" value="Genomic_DNA"/>
</dbReference>
<accession>A0A4R2CMQ8</accession>
<dbReference type="GO" id="GO:0016491">
    <property type="term" value="F:oxidoreductase activity"/>
    <property type="evidence" value="ECO:0007669"/>
    <property type="project" value="UniProtKB-KW"/>
</dbReference>
<dbReference type="AlphaFoldDB" id="A0A4R2CMQ8"/>
<dbReference type="InterPro" id="IPR029479">
    <property type="entry name" value="Nitroreductase"/>
</dbReference>
<evidence type="ECO:0000256" key="2">
    <source>
        <dbReference type="ARBA" id="ARBA00023002"/>
    </source>
</evidence>
<dbReference type="PANTHER" id="PTHR43673:SF10">
    <property type="entry name" value="NADH DEHYDROGENASE_NAD(P)H NITROREDUCTASE XCC3605-RELATED"/>
    <property type="match status" value="1"/>
</dbReference>
<reference evidence="4 5" key="1">
    <citation type="submission" date="2019-03" db="EMBL/GenBank/DDBJ databases">
        <title>Genomic Encyclopedia of Type Strains, Phase IV (KMG-IV): sequencing the most valuable type-strain genomes for metagenomic binning, comparative biology and taxonomic classification.</title>
        <authorList>
            <person name="Goeker M."/>
        </authorList>
    </citation>
    <scope>NUCLEOTIDE SEQUENCE [LARGE SCALE GENOMIC DNA]</scope>
    <source>
        <strain evidence="4 5">DSM 18401</strain>
    </source>
</reference>
<dbReference type="RefSeq" id="WP_133035130.1">
    <property type="nucleotide sequence ID" value="NZ_BAABEI010000012.1"/>
</dbReference>
<keyword evidence="2" id="KW-0560">Oxidoreductase</keyword>
<comment type="caution">
    <text evidence="4">The sequence shown here is derived from an EMBL/GenBank/DDBJ whole genome shotgun (WGS) entry which is preliminary data.</text>
</comment>
<evidence type="ECO:0000313" key="4">
    <source>
        <dbReference type="EMBL" id="TCN42528.1"/>
    </source>
</evidence>